<evidence type="ECO:0000313" key="4">
    <source>
        <dbReference type="Proteomes" id="UP000092154"/>
    </source>
</evidence>
<dbReference type="OrthoDB" id="3265515at2759"/>
<dbReference type="InterPro" id="IPR002156">
    <property type="entry name" value="RNaseH_domain"/>
</dbReference>
<name>A0A1B7MVE0_9AGAM</name>
<dbReference type="InParanoid" id="A0A1B7MVE0"/>
<dbReference type="Proteomes" id="UP000092154">
    <property type="component" value="Unassembled WGS sequence"/>
</dbReference>
<dbReference type="PROSITE" id="PS50879">
    <property type="entry name" value="RNASE_H_1"/>
    <property type="match status" value="1"/>
</dbReference>
<dbReference type="EMBL" id="KV448409">
    <property type="protein sequence ID" value="OAX36545.1"/>
    <property type="molecule type" value="Genomic_DNA"/>
</dbReference>
<dbReference type="GO" id="GO:0003676">
    <property type="term" value="F:nucleic acid binding"/>
    <property type="evidence" value="ECO:0007669"/>
    <property type="project" value="InterPro"/>
</dbReference>
<sequence length="74" mass="8510">PGHSDVHGNEEADKQAKLAAKSRRNNSLPAELLHYLRHGAFPLSISALKEVHRKATRVRWECLRRKSPRYARLN</sequence>
<feature type="region of interest" description="Disordered" evidence="1">
    <location>
        <begin position="1"/>
        <end position="24"/>
    </location>
</feature>
<dbReference type="GO" id="GO:0004523">
    <property type="term" value="F:RNA-DNA hybrid ribonuclease activity"/>
    <property type="evidence" value="ECO:0007669"/>
    <property type="project" value="InterPro"/>
</dbReference>
<feature type="non-terminal residue" evidence="3">
    <location>
        <position position="1"/>
    </location>
</feature>
<evidence type="ECO:0000256" key="1">
    <source>
        <dbReference type="SAM" id="MobiDB-lite"/>
    </source>
</evidence>
<proteinExistence type="predicted"/>
<dbReference type="AlphaFoldDB" id="A0A1B7MVE0"/>
<protein>
    <recommendedName>
        <fullName evidence="2">RNase H type-1 domain-containing protein</fullName>
    </recommendedName>
</protein>
<accession>A0A1B7MVE0</accession>
<gene>
    <name evidence="3" type="ORF">K503DRAFT_694968</name>
</gene>
<evidence type="ECO:0000259" key="2">
    <source>
        <dbReference type="PROSITE" id="PS50879"/>
    </source>
</evidence>
<feature type="domain" description="RNase H type-1" evidence="2">
    <location>
        <begin position="1"/>
        <end position="21"/>
    </location>
</feature>
<evidence type="ECO:0000313" key="3">
    <source>
        <dbReference type="EMBL" id="OAX36545.1"/>
    </source>
</evidence>
<organism evidence="3 4">
    <name type="scientific">Rhizopogon vinicolor AM-OR11-026</name>
    <dbReference type="NCBI Taxonomy" id="1314800"/>
    <lineage>
        <taxon>Eukaryota</taxon>
        <taxon>Fungi</taxon>
        <taxon>Dikarya</taxon>
        <taxon>Basidiomycota</taxon>
        <taxon>Agaricomycotina</taxon>
        <taxon>Agaricomycetes</taxon>
        <taxon>Agaricomycetidae</taxon>
        <taxon>Boletales</taxon>
        <taxon>Suillineae</taxon>
        <taxon>Rhizopogonaceae</taxon>
        <taxon>Rhizopogon</taxon>
    </lineage>
</organism>
<feature type="compositionally biased region" description="Basic and acidic residues" evidence="1">
    <location>
        <begin position="1"/>
        <end position="16"/>
    </location>
</feature>
<reference evidence="3 4" key="1">
    <citation type="submission" date="2016-06" db="EMBL/GenBank/DDBJ databases">
        <title>Comparative genomics of the ectomycorrhizal sister species Rhizopogon vinicolor and Rhizopogon vesiculosus (Basidiomycota: Boletales) reveals a divergence of the mating type B locus.</title>
        <authorList>
            <consortium name="DOE Joint Genome Institute"/>
            <person name="Mujic A.B."/>
            <person name="Kuo A."/>
            <person name="Tritt A."/>
            <person name="Lipzen A."/>
            <person name="Chen C."/>
            <person name="Johnson J."/>
            <person name="Sharma A."/>
            <person name="Barry K."/>
            <person name="Grigoriev I.V."/>
            <person name="Spatafora J.W."/>
        </authorList>
    </citation>
    <scope>NUCLEOTIDE SEQUENCE [LARGE SCALE GENOMIC DNA]</scope>
    <source>
        <strain evidence="3 4">AM-OR11-026</strain>
    </source>
</reference>
<keyword evidence="4" id="KW-1185">Reference proteome</keyword>